<sequence length="63" mass="7150">MQYNAREGLAGWLAVESAKIQLFIDLWHLLSCIQFFLLLMRETMIEIFSVSAVEATCEIGGKN</sequence>
<organism evidence="2 3">
    <name type="scientific">Trichinella papuae</name>
    <dbReference type="NCBI Taxonomy" id="268474"/>
    <lineage>
        <taxon>Eukaryota</taxon>
        <taxon>Metazoa</taxon>
        <taxon>Ecdysozoa</taxon>
        <taxon>Nematoda</taxon>
        <taxon>Enoplea</taxon>
        <taxon>Dorylaimia</taxon>
        <taxon>Trichinellida</taxon>
        <taxon>Trichinellidae</taxon>
        <taxon>Trichinella</taxon>
    </lineage>
</organism>
<protein>
    <submittedName>
        <fullName evidence="2">Uncharacterized protein</fullName>
    </submittedName>
</protein>
<keyword evidence="1" id="KW-0472">Membrane</keyword>
<keyword evidence="1" id="KW-1133">Transmembrane helix</keyword>
<evidence type="ECO:0000313" key="2">
    <source>
        <dbReference type="EMBL" id="KRZ70654.1"/>
    </source>
</evidence>
<feature type="transmembrane region" description="Helical" evidence="1">
    <location>
        <begin position="20"/>
        <end position="39"/>
    </location>
</feature>
<gene>
    <name evidence="2" type="ORF">T10_10401</name>
</gene>
<dbReference type="EMBL" id="JYDO01000110">
    <property type="protein sequence ID" value="KRZ70654.1"/>
    <property type="molecule type" value="Genomic_DNA"/>
</dbReference>
<comment type="caution">
    <text evidence="2">The sequence shown here is derived from an EMBL/GenBank/DDBJ whole genome shotgun (WGS) entry which is preliminary data.</text>
</comment>
<accession>A0A0V1MH48</accession>
<name>A0A0V1MH48_9BILA</name>
<reference evidence="2 3" key="1">
    <citation type="submission" date="2015-01" db="EMBL/GenBank/DDBJ databases">
        <title>Evolution of Trichinella species and genotypes.</title>
        <authorList>
            <person name="Korhonen P.K."/>
            <person name="Edoardo P."/>
            <person name="Giuseppe L.R."/>
            <person name="Gasser R.B."/>
        </authorList>
    </citation>
    <scope>NUCLEOTIDE SEQUENCE [LARGE SCALE GENOMIC DNA]</scope>
    <source>
        <strain evidence="2">ISS1980</strain>
    </source>
</reference>
<keyword evidence="3" id="KW-1185">Reference proteome</keyword>
<keyword evidence="1" id="KW-0812">Transmembrane</keyword>
<dbReference type="AlphaFoldDB" id="A0A0V1MH48"/>
<dbReference type="Proteomes" id="UP000054843">
    <property type="component" value="Unassembled WGS sequence"/>
</dbReference>
<evidence type="ECO:0000256" key="1">
    <source>
        <dbReference type="SAM" id="Phobius"/>
    </source>
</evidence>
<proteinExistence type="predicted"/>
<evidence type="ECO:0000313" key="3">
    <source>
        <dbReference type="Proteomes" id="UP000054843"/>
    </source>
</evidence>